<feature type="compositionally biased region" description="Polar residues" evidence="1">
    <location>
        <begin position="39"/>
        <end position="49"/>
    </location>
</feature>
<evidence type="ECO:0000313" key="2">
    <source>
        <dbReference type="EMBL" id="KAK8497114.1"/>
    </source>
</evidence>
<proteinExistence type="predicted"/>
<accession>A0ABR2ASP1</accession>
<keyword evidence="3" id="KW-1185">Reference proteome</keyword>
<reference evidence="2 3" key="1">
    <citation type="journal article" date="2024" name="G3 (Bethesda)">
        <title>Genome assembly of Hibiscus sabdariffa L. provides insights into metabolisms of medicinal natural products.</title>
        <authorList>
            <person name="Kim T."/>
        </authorList>
    </citation>
    <scope>NUCLEOTIDE SEQUENCE [LARGE SCALE GENOMIC DNA]</scope>
    <source>
        <strain evidence="2">TK-2024</strain>
        <tissue evidence="2">Old leaves</tissue>
    </source>
</reference>
<comment type="caution">
    <text evidence="2">The sequence shown here is derived from an EMBL/GenBank/DDBJ whole genome shotgun (WGS) entry which is preliminary data.</text>
</comment>
<feature type="compositionally biased region" description="Basic and acidic residues" evidence="1">
    <location>
        <begin position="20"/>
        <end position="30"/>
    </location>
</feature>
<evidence type="ECO:0000313" key="3">
    <source>
        <dbReference type="Proteomes" id="UP001472677"/>
    </source>
</evidence>
<name>A0ABR2ASP1_9ROSI</name>
<protein>
    <submittedName>
        <fullName evidence="2">Uncharacterized protein</fullName>
    </submittedName>
</protein>
<evidence type="ECO:0000256" key="1">
    <source>
        <dbReference type="SAM" id="MobiDB-lite"/>
    </source>
</evidence>
<dbReference type="Proteomes" id="UP001472677">
    <property type="component" value="Unassembled WGS sequence"/>
</dbReference>
<gene>
    <name evidence="2" type="ORF">V6N12_037356</name>
</gene>
<dbReference type="EMBL" id="JBBPBM010000330">
    <property type="protein sequence ID" value="KAK8497114.1"/>
    <property type="molecule type" value="Genomic_DNA"/>
</dbReference>
<sequence length="141" mass="15724">MIGVFDDGASAPRNPRKHRRIDDDPPDKGSPESMAARATGSTTNLKHAGSMASSYKESLIQNSMIIPSEYDEIIEEEGIIIEEGEVVHGESDGVLSIDFSKRVLSLAVKSLERTVVVQMLKLMDVENDYFLISFWSQDDYR</sequence>
<feature type="region of interest" description="Disordered" evidence="1">
    <location>
        <begin position="1"/>
        <end position="49"/>
    </location>
</feature>
<organism evidence="2 3">
    <name type="scientific">Hibiscus sabdariffa</name>
    <name type="common">roselle</name>
    <dbReference type="NCBI Taxonomy" id="183260"/>
    <lineage>
        <taxon>Eukaryota</taxon>
        <taxon>Viridiplantae</taxon>
        <taxon>Streptophyta</taxon>
        <taxon>Embryophyta</taxon>
        <taxon>Tracheophyta</taxon>
        <taxon>Spermatophyta</taxon>
        <taxon>Magnoliopsida</taxon>
        <taxon>eudicotyledons</taxon>
        <taxon>Gunneridae</taxon>
        <taxon>Pentapetalae</taxon>
        <taxon>rosids</taxon>
        <taxon>malvids</taxon>
        <taxon>Malvales</taxon>
        <taxon>Malvaceae</taxon>
        <taxon>Malvoideae</taxon>
        <taxon>Hibiscus</taxon>
    </lineage>
</organism>